<dbReference type="EMBL" id="CAACVG010005457">
    <property type="protein sequence ID" value="VEN39363.1"/>
    <property type="molecule type" value="Genomic_DNA"/>
</dbReference>
<dbReference type="Pfam" id="PF10545">
    <property type="entry name" value="MADF_DNA_bdg"/>
    <property type="match status" value="1"/>
</dbReference>
<protein>
    <recommendedName>
        <fullName evidence="2">MADF domain-containing protein</fullName>
    </recommendedName>
</protein>
<feature type="region of interest" description="Disordered" evidence="1">
    <location>
        <begin position="145"/>
        <end position="173"/>
    </location>
</feature>
<proteinExistence type="predicted"/>
<dbReference type="InterPro" id="IPR006578">
    <property type="entry name" value="MADF-dom"/>
</dbReference>
<dbReference type="Proteomes" id="UP000410492">
    <property type="component" value="Unassembled WGS sequence"/>
</dbReference>
<dbReference type="OrthoDB" id="10051975at2759"/>
<sequence length="210" mass="24579">MSGTRTPMANQTTLELIARLHSTRCLWDIKSKEYQNKDLKQQELEKLAYQFNTTPYEIARRIKSLKTQFRREHNKIKKMMNNPRSNTSKRSTWFGYDNLTFLLENDGANNSVQEESGDENGFEGIKFEFQHIEPQEQYCNASPYYDDSTESGTNDRKRVKTENNEFHSMTNGQEDSFDHFGKYVASLLRTLPQHRAHQLQADIVAMILKP</sequence>
<dbReference type="PANTHER" id="PTHR21505:SF12">
    <property type="entry name" value="MADF DOMAIN-CONTAINING PROTEIN-RELATED"/>
    <property type="match status" value="1"/>
</dbReference>
<evidence type="ECO:0000259" key="2">
    <source>
        <dbReference type="PROSITE" id="PS51029"/>
    </source>
</evidence>
<name>A0A653BUT3_CALMS</name>
<reference evidence="3 4" key="1">
    <citation type="submission" date="2019-01" db="EMBL/GenBank/DDBJ databases">
        <authorList>
            <person name="Sayadi A."/>
        </authorList>
    </citation>
    <scope>NUCLEOTIDE SEQUENCE [LARGE SCALE GENOMIC DNA]</scope>
</reference>
<dbReference type="SMART" id="SM00595">
    <property type="entry name" value="MADF"/>
    <property type="match status" value="1"/>
</dbReference>
<evidence type="ECO:0000313" key="4">
    <source>
        <dbReference type="Proteomes" id="UP000410492"/>
    </source>
</evidence>
<feature type="compositionally biased region" description="Basic and acidic residues" evidence="1">
    <location>
        <begin position="153"/>
        <end position="165"/>
    </location>
</feature>
<evidence type="ECO:0000256" key="1">
    <source>
        <dbReference type="SAM" id="MobiDB-lite"/>
    </source>
</evidence>
<gene>
    <name evidence="3" type="ORF">CALMAC_LOCUS3918</name>
</gene>
<accession>A0A653BUT3</accession>
<feature type="domain" description="MADF" evidence="2">
    <location>
        <begin position="15"/>
        <end position="107"/>
    </location>
</feature>
<keyword evidence="4" id="KW-1185">Reference proteome</keyword>
<organism evidence="3 4">
    <name type="scientific">Callosobruchus maculatus</name>
    <name type="common">Southern cowpea weevil</name>
    <name type="synonym">Pulse bruchid</name>
    <dbReference type="NCBI Taxonomy" id="64391"/>
    <lineage>
        <taxon>Eukaryota</taxon>
        <taxon>Metazoa</taxon>
        <taxon>Ecdysozoa</taxon>
        <taxon>Arthropoda</taxon>
        <taxon>Hexapoda</taxon>
        <taxon>Insecta</taxon>
        <taxon>Pterygota</taxon>
        <taxon>Neoptera</taxon>
        <taxon>Endopterygota</taxon>
        <taxon>Coleoptera</taxon>
        <taxon>Polyphaga</taxon>
        <taxon>Cucujiformia</taxon>
        <taxon>Chrysomeloidea</taxon>
        <taxon>Chrysomelidae</taxon>
        <taxon>Bruchinae</taxon>
        <taxon>Bruchini</taxon>
        <taxon>Callosobruchus</taxon>
    </lineage>
</organism>
<dbReference type="PANTHER" id="PTHR21505">
    <property type="entry name" value="MADF DOMAIN-CONTAINING PROTEIN-RELATED"/>
    <property type="match status" value="1"/>
</dbReference>
<dbReference type="PROSITE" id="PS51029">
    <property type="entry name" value="MADF"/>
    <property type="match status" value="1"/>
</dbReference>
<evidence type="ECO:0000313" key="3">
    <source>
        <dbReference type="EMBL" id="VEN39363.1"/>
    </source>
</evidence>
<dbReference type="AlphaFoldDB" id="A0A653BUT3"/>